<dbReference type="Pfam" id="PF01189">
    <property type="entry name" value="Methyltr_RsmB-F"/>
    <property type="match status" value="1"/>
</dbReference>
<evidence type="ECO:0000313" key="14">
    <source>
        <dbReference type="EMBL" id="OIQ88892.1"/>
    </source>
</evidence>
<dbReference type="PROSITE" id="PS51686">
    <property type="entry name" value="SAM_MT_RSMB_NOP"/>
    <property type="match status" value="1"/>
</dbReference>
<reference evidence="14" key="1">
    <citation type="submission" date="2016-10" db="EMBL/GenBank/DDBJ databases">
        <title>Sequence of Gallionella enrichment culture.</title>
        <authorList>
            <person name="Poehlein A."/>
            <person name="Muehling M."/>
            <person name="Daniel R."/>
        </authorList>
    </citation>
    <scope>NUCLEOTIDE SEQUENCE</scope>
</reference>
<evidence type="ECO:0000256" key="4">
    <source>
        <dbReference type="ARBA" id="ARBA00022490"/>
    </source>
</evidence>
<dbReference type="SUPFAM" id="SSF53335">
    <property type="entry name" value="S-adenosyl-L-methionine-dependent methyltransferases"/>
    <property type="match status" value="1"/>
</dbReference>
<dbReference type="NCBIfam" id="NF008149">
    <property type="entry name" value="PRK10901.1"/>
    <property type="match status" value="1"/>
</dbReference>
<gene>
    <name evidence="14" type="primary">rsmB_12</name>
    <name evidence="14" type="ORF">GALL_292180</name>
</gene>
<evidence type="ECO:0000256" key="8">
    <source>
        <dbReference type="ARBA" id="ARBA00022691"/>
    </source>
</evidence>
<dbReference type="InterPro" id="IPR049560">
    <property type="entry name" value="MeTrfase_RsmB-F_NOP2_cat"/>
</dbReference>
<evidence type="ECO:0000256" key="5">
    <source>
        <dbReference type="ARBA" id="ARBA00022552"/>
    </source>
</evidence>
<organism evidence="14">
    <name type="scientific">mine drainage metagenome</name>
    <dbReference type="NCBI Taxonomy" id="410659"/>
    <lineage>
        <taxon>unclassified sequences</taxon>
        <taxon>metagenomes</taxon>
        <taxon>ecological metagenomes</taxon>
    </lineage>
</organism>
<evidence type="ECO:0000256" key="12">
    <source>
        <dbReference type="ARBA" id="ARBA00047283"/>
    </source>
</evidence>
<accession>A0A1J5R9V1</accession>
<dbReference type="InterPro" id="IPR054728">
    <property type="entry name" value="RsmB-like_ferredoxin"/>
</dbReference>
<dbReference type="EC" id="2.1.1.176" evidence="3"/>
<keyword evidence="6 14" id="KW-0489">Methyltransferase</keyword>
<evidence type="ECO:0000256" key="9">
    <source>
        <dbReference type="ARBA" id="ARBA00022884"/>
    </source>
</evidence>
<dbReference type="InterPro" id="IPR029063">
    <property type="entry name" value="SAM-dependent_MTases_sf"/>
</dbReference>
<dbReference type="SUPFAM" id="SSF48013">
    <property type="entry name" value="NusB-like"/>
    <property type="match status" value="1"/>
</dbReference>
<dbReference type="Gene3D" id="1.10.287.730">
    <property type="entry name" value="Helix hairpin bin"/>
    <property type="match status" value="1"/>
</dbReference>
<evidence type="ECO:0000256" key="3">
    <source>
        <dbReference type="ARBA" id="ARBA00012140"/>
    </source>
</evidence>
<evidence type="ECO:0000256" key="6">
    <source>
        <dbReference type="ARBA" id="ARBA00022603"/>
    </source>
</evidence>
<dbReference type="InterPro" id="IPR001678">
    <property type="entry name" value="MeTrfase_RsmB-F_NOP2_dom"/>
</dbReference>
<comment type="catalytic activity">
    <reaction evidence="12">
        <text>cytidine(967) in 16S rRNA + S-adenosyl-L-methionine = 5-methylcytidine(967) in 16S rRNA + S-adenosyl-L-homocysteine + H(+)</text>
        <dbReference type="Rhea" id="RHEA:42748"/>
        <dbReference type="Rhea" id="RHEA-COMP:10219"/>
        <dbReference type="Rhea" id="RHEA-COMP:10220"/>
        <dbReference type="ChEBI" id="CHEBI:15378"/>
        <dbReference type="ChEBI" id="CHEBI:57856"/>
        <dbReference type="ChEBI" id="CHEBI:59789"/>
        <dbReference type="ChEBI" id="CHEBI:74483"/>
        <dbReference type="ChEBI" id="CHEBI:82748"/>
        <dbReference type="EC" id="2.1.1.176"/>
    </reaction>
</comment>
<keyword evidence="4" id="KW-0963">Cytoplasm</keyword>
<dbReference type="PANTHER" id="PTHR22807:SF61">
    <property type="entry name" value="NOL1_NOP2_SUN FAMILY PROTEIN _ ANTITERMINATION NUSB DOMAIN-CONTAINING PROTEIN"/>
    <property type="match status" value="1"/>
</dbReference>
<dbReference type="GO" id="GO:0006355">
    <property type="term" value="P:regulation of DNA-templated transcription"/>
    <property type="evidence" value="ECO:0007669"/>
    <property type="project" value="InterPro"/>
</dbReference>
<evidence type="ECO:0000256" key="7">
    <source>
        <dbReference type="ARBA" id="ARBA00022679"/>
    </source>
</evidence>
<evidence type="ECO:0000259" key="13">
    <source>
        <dbReference type="PROSITE" id="PS51686"/>
    </source>
</evidence>
<dbReference type="GO" id="GO:0008649">
    <property type="term" value="F:rRNA methyltransferase activity"/>
    <property type="evidence" value="ECO:0007669"/>
    <property type="project" value="InterPro"/>
</dbReference>
<dbReference type="GO" id="GO:0003723">
    <property type="term" value="F:RNA binding"/>
    <property type="evidence" value="ECO:0007669"/>
    <property type="project" value="UniProtKB-KW"/>
</dbReference>
<keyword evidence="8" id="KW-0949">S-adenosyl-L-methionine</keyword>
<evidence type="ECO:0000256" key="10">
    <source>
        <dbReference type="ARBA" id="ARBA00030399"/>
    </source>
</evidence>
<dbReference type="InterPro" id="IPR035926">
    <property type="entry name" value="NusB-like_sf"/>
</dbReference>
<dbReference type="PANTHER" id="PTHR22807">
    <property type="entry name" value="NOP2 YEAST -RELATED NOL1/NOP2/FMU SUN DOMAIN-CONTAINING"/>
    <property type="match status" value="1"/>
</dbReference>
<dbReference type="AlphaFoldDB" id="A0A1J5R9V1"/>
<dbReference type="EMBL" id="MLJW01000353">
    <property type="protein sequence ID" value="OIQ88892.1"/>
    <property type="molecule type" value="Genomic_DNA"/>
</dbReference>
<feature type="domain" description="SAM-dependent MTase RsmB/NOP-type" evidence="13">
    <location>
        <begin position="147"/>
        <end position="407"/>
    </location>
</feature>
<dbReference type="Gene3D" id="1.10.940.10">
    <property type="entry name" value="NusB-like"/>
    <property type="match status" value="1"/>
</dbReference>
<dbReference type="Gene3D" id="3.30.70.1170">
    <property type="entry name" value="Sun protein, domain 3"/>
    <property type="match status" value="1"/>
</dbReference>
<sequence length="407" mass="45089">MAGRNLTQTLDGVWRDHPRLTPQQRGMTQDLSYGALRHLGRLQAYLSQLLSRRLDDARVQHLLLVALYQLEFSTNSPHAVVDHAVKAAGQMDRPWAKGLVNAVLRNFLRRRTALQASLDGDEVALYSYPEWWIVKLRKQYPECWQAMLEAGNQRPPMTLRVNRRQMTAAAYQAELAAAGVNGHLLGDCALVLEQAVPVEKLPGFSDGVVSVQDYGAQFAARLLDVQDGMRVLDACCAPGGKTGHILELADVAMTAVDSDADRIARTRSNLARLGLDAELVIGDASNPSGWGGETLKYDRILADVPCSASGIVRRHVDIKWLRREQDLRLFASQQTAILHGLWPLLAIGGKLLYATCSVFVEENQCQIDSFLQRQADARQLPLTGMENGQLLPSSEHDGFFYALLEKV</sequence>
<dbReference type="InterPro" id="IPR023267">
    <property type="entry name" value="RCMT"/>
</dbReference>
<keyword evidence="9" id="KW-0694">RNA-binding</keyword>
<keyword evidence="5" id="KW-0698">rRNA processing</keyword>
<keyword evidence="7 14" id="KW-0808">Transferase</keyword>
<evidence type="ECO:0000256" key="2">
    <source>
        <dbReference type="ARBA" id="ARBA00004496"/>
    </source>
</evidence>
<evidence type="ECO:0000256" key="11">
    <source>
        <dbReference type="ARBA" id="ARBA00031088"/>
    </source>
</evidence>
<dbReference type="InterPro" id="IPR006027">
    <property type="entry name" value="NusB_RsmB_TIM44"/>
</dbReference>
<evidence type="ECO:0000256" key="1">
    <source>
        <dbReference type="ARBA" id="ARBA00002724"/>
    </source>
</evidence>
<dbReference type="GO" id="GO:0005737">
    <property type="term" value="C:cytoplasm"/>
    <property type="evidence" value="ECO:0007669"/>
    <property type="project" value="UniProtKB-SubCell"/>
</dbReference>
<dbReference type="InterPro" id="IPR004573">
    <property type="entry name" value="rRNA_ssu_MeTfrase_B"/>
</dbReference>
<protein>
    <recommendedName>
        <fullName evidence="3">16S rRNA (cytosine(967)-C(5))-methyltransferase</fullName>
        <ecNumber evidence="3">2.1.1.176</ecNumber>
    </recommendedName>
    <alternativeName>
        <fullName evidence="10">16S rRNA m5C967 methyltransferase</fullName>
    </alternativeName>
    <alternativeName>
        <fullName evidence="11">rRNA (cytosine-C(5)-)-methyltransferase RsmB</fullName>
    </alternativeName>
</protein>
<dbReference type="NCBIfam" id="TIGR00563">
    <property type="entry name" value="rsmB"/>
    <property type="match status" value="1"/>
</dbReference>
<dbReference type="Pfam" id="PF22458">
    <property type="entry name" value="RsmF-B_ferredox"/>
    <property type="match status" value="1"/>
</dbReference>
<proteinExistence type="predicted"/>
<dbReference type="Gene3D" id="3.40.50.150">
    <property type="entry name" value="Vaccinia Virus protein VP39"/>
    <property type="match status" value="1"/>
</dbReference>
<name>A0A1J5R9V1_9ZZZZ</name>
<comment type="function">
    <text evidence="1">Specifically methylates the cytosine at position 967 (m5C967) of 16S rRNA.</text>
</comment>
<comment type="caution">
    <text evidence="14">The sequence shown here is derived from an EMBL/GenBank/DDBJ whole genome shotgun (WGS) entry which is preliminary data.</text>
</comment>
<dbReference type="CDD" id="cd02440">
    <property type="entry name" value="AdoMet_MTases"/>
    <property type="match status" value="1"/>
</dbReference>
<comment type="subcellular location">
    <subcellularLocation>
        <location evidence="2">Cytoplasm</location>
    </subcellularLocation>
</comment>
<dbReference type="Pfam" id="PF01029">
    <property type="entry name" value="NusB"/>
    <property type="match status" value="1"/>
</dbReference>
<dbReference type="PRINTS" id="PR02008">
    <property type="entry name" value="RCMTFAMILY"/>
</dbReference>